<dbReference type="EMBL" id="CAMKVN010014939">
    <property type="protein sequence ID" value="CAI2196777.1"/>
    <property type="molecule type" value="Genomic_DNA"/>
</dbReference>
<feature type="non-terminal residue" evidence="1">
    <location>
        <position position="72"/>
    </location>
</feature>
<organism evidence="1 2">
    <name type="scientific">Funneliformis geosporum</name>
    <dbReference type="NCBI Taxonomy" id="1117311"/>
    <lineage>
        <taxon>Eukaryota</taxon>
        <taxon>Fungi</taxon>
        <taxon>Fungi incertae sedis</taxon>
        <taxon>Mucoromycota</taxon>
        <taxon>Glomeromycotina</taxon>
        <taxon>Glomeromycetes</taxon>
        <taxon>Glomerales</taxon>
        <taxon>Glomeraceae</taxon>
        <taxon>Funneliformis</taxon>
    </lineage>
</organism>
<accession>A0A9W4WZ08</accession>
<reference evidence="1" key="1">
    <citation type="submission" date="2022-08" db="EMBL/GenBank/DDBJ databases">
        <authorList>
            <person name="Kallberg Y."/>
            <person name="Tangrot J."/>
            <person name="Rosling A."/>
        </authorList>
    </citation>
    <scope>NUCLEOTIDE SEQUENCE</scope>
    <source>
        <strain evidence="1">Wild A</strain>
    </source>
</reference>
<sequence length="72" mass="8690">KNPPHMNRNQPLFVRNDGKYFITDENAQKWDQEQHNPEETRLPTLMELEEGDRLANEKVIENLPPEKRQEYE</sequence>
<gene>
    <name evidence="1" type="ORF">FWILDA_LOCUS17748</name>
</gene>
<name>A0A9W4WZ08_9GLOM</name>
<feature type="non-terminal residue" evidence="1">
    <location>
        <position position="1"/>
    </location>
</feature>
<proteinExistence type="predicted"/>
<keyword evidence="2" id="KW-1185">Reference proteome</keyword>
<dbReference type="Proteomes" id="UP001153678">
    <property type="component" value="Unassembled WGS sequence"/>
</dbReference>
<evidence type="ECO:0000313" key="1">
    <source>
        <dbReference type="EMBL" id="CAI2196777.1"/>
    </source>
</evidence>
<protein>
    <submittedName>
        <fullName evidence="1">19244_t:CDS:1</fullName>
    </submittedName>
</protein>
<evidence type="ECO:0000313" key="2">
    <source>
        <dbReference type="Proteomes" id="UP001153678"/>
    </source>
</evidence>
<dbReference type="AlphaFoldDB" id="A0A9W4WZ08"/>
<dbReference type="OrthoDB" id="2491671at2759"/>
<comment type="caution">
    <text evidence="1">The sequence shown here is derived from an EMBL/GenBank/DDBJ whole genome shotgun (WGS) entry which is preliminary data.</text>
</comment>